<evidence type="ECO:0000313" key="2">
    <source>
        <dbReference type="Proteomes" id="UP001549031"/>
    </source>
</evidence>
<dbReference type="EMBL" id="JBEPLJ010000037">
    <property type="protein sequence ID" value="MET3588841.1"/>
    <property type="molecule type" value="Genomic_DNA"/>
</dbReference>
<reference evidence="1 2" key="1">
    <citation type="submission" date="2024-06" db="EMBL/GenBank/DDBJ databases">
        <title>Genomic Encyclopedia of Type Strains, Phase IV (KMG-IV): sequencing the most valuable type-strain genomes for metagenomic binning, comparative biology and taxonomic classification.</title>
        <authorList>
            <person name="Goeker M."/>
        </authorList>
    </citation>
    <scope>NUCLEOTIDE SEQUENCE [LARGE SCALE GENOMIC DNA]</scope>
    <source>
        <strain evidence="1 2">DSM 105042</strain>
    </source>
</reference>
<comment type="caution">
    <text evidence="1">The sequence shown here is derived from an EMBL/GenBank/DDBJ whole genome shotgun (WGS) entry which is preliminary data.</text>
</comment>
<accession>A0ABV2HE64</accession>
<protein>
    <submittedName>
        <fullName evidence="1">Uncharacterized protein</fullName>
    </submittedName>
</protein>
<evidence type="ECO:0000313" key="1">
    <source>
        <dbReference type="EMBL" id="MET3588841.1"/>
    </source>
</evidence>
<proteinExistence type="predicted"/>
<dbReference type="Proteomes" id="UP001549031">
    <property type="component" value="Unassembled WGS sequence"/>
</dbReference>
<dbReference type="RefSeq" id="WP_247246452.1">
    <property type="nucleotide sequence ID" value="NZ_JALJRA010000037.1"/>
</dbReference>
<gene>
    <name evidence="1" type="ORF">ABID21_004981</name>
</gene>
<name>A0ABV2HE64_9HYPH</name>
<sequence length="49" mass="5663">MSGSASTRIVQYHLPVFTLDIEELKRRAEGTRWPSSVFADDWSRVLPRT</sequence>
<keyword evidence="2" id="KW-1185">Reference proteome</keyword>
<organism evidence="1 2">
    <name type="scientific">Pseudorhizobium tarimense</name>
    <dbReference type="NCBI Taxonomy" id="1079109"/>
    <lineage>
        <taxon>Bacteria</taxon>
        <taxon>Pseudomonadati</taxon>
        <taxon>Pseudomonadota</taxon>
        <taxon>Alphaproteobacteria</taxon>
        <taxon>Hyphomicrobiales</taxon>
        <taxon>Rhizobiaceae</taxon>
        <taxon>Rhizobium/Agrobacterium group</taxon>
        <taxon>Pseudorhizobium</taxon>
    </lineage>
</organism>